<dbReference type="GO" id="GO:0003824">
    <property type="term" value="F:catalytic activity"/>
    <property type="evidence" value="ECO:0007669"/>
    <property type="project" value="UniProtKB-ARBA"/>
</dbReference>
<dbReference type="InterPro" id="IPR043128">
    <property type="entry name" value="Rev_trsase/Diguanyl_cyclase"/>
</dbReference>
<dbReference type="InterPro" id="IPR035965">
    <property type="entry name" value="PAS-like_dom_sf"/>
</dbReference>
<dbReference type="InterPro" id="IPR035919">
    <property type="entry name" value="EAL_sf"/>
</dbReference>
<dbReference type="Gene3D" id="3.30.70.270">
    <property type="match status" value="1"/>
</dbReference>
<keyword evidence="4 5" id="KW-0472">Membrane</keyword>
<sequence length="877" mass="93991">MSPSFSGRPRRRVPLLAVAAGVLATTVMSLAAFHADAERAQTRDSEARTQAAGALEVLTAGLQSRVVDARSLFVASHSVSRREFTDFTAPMVGRGHANGLNWLVKVTPEGRAAAERELGAPITTLSPDGRLVRDRTPGPVFPIRYAALGAPSRTVIGFNAYTRADRRAAIQRAIASGRPTSTPVLRLASANQLGFVVYAPVYRPGGRRVMDDVVGIIAGSFSVADARLAVQRAVPEGTSVRVRVGGSDVMDFGEIEPDAPKRTFSFAGQPWSVQSMAAPQDGVRLGPATLVGGLLVIGLLLLAAFARSSRALALVGRQDRDRAERRFLDTFASAPIGMALVTPAGAVLRVNHAFLDLLGRPLQEILKHPAPELIHPDDRTQASQLFVAAGERPGDAVAGEIRLLTAAGVRWTESHVTVLAGEELLLIQAIDITERREFEDQLVHQAEHDPLTDLLNRRGFTRIVAAHFAARPADGGGAVMLLDLDHFKAVNDLHGHRVGDRVLEAVARVLKETLSEGDAVARLGGDEFAVLLPTADAAAARLAATRLLAALDDPARLPADGGGHGVSASVGIVLLAPTVLDPDDALVAADLAMYDAKHAGRGRYAFFEEDTATPSATRDRLEWVGKIRDALAQHRLHLAAQPIRCVRSGAIVHHELLLRMREADGRELPPGAFLPVAEEFGLIGEIDHWVAGEAIAILDRHRDRDLVFHVNLSGRSLGDATLLAAIRADLERTGVDPCSLVFEITETAAVTNFAEARAFAEELRGMGCRLALDDFGAGFSSFVYLKQLPFDVLKIDGEFVRHCTTNRADRVILESLVHTASGLDKQTVAEFVEDQETEDLLRELGVDLVQGYHVGRPIAVEEAIAAFPAAGRVASSF</sequence>
<dbReference type="PANTHER" id="PTHR44757:SF2">
    <property type="entry name" value="BIOFILM ARCHITECTURE MAINTENANCE PROTEIN MBAA"/>
    <property type="match status" value="1"/>
</dbReference>
<dbReference type="InterPro" id="IPR029787">
    <property type="entry name" value="Nucleotide_cyclase"/>
</dbReference>
<evidence type="ECO:0000256" key="4">
    <source>
        <dbReference type="ARBA" id="ARBA00023136"/>
    </source>
</evidence>
<dbReference type="AlphaFoldDB" id="A0A9X3MZU8"/>
<dbReference type="InterPro" id="IPR001633">
    <property type="entry name" value="EAL_dom"/>
</dbReference>
<evidence type="ECO:0000256" key="5">
    <source>
        <dbReference type="SAM" id="Phobius"/>
    </source>
</evidence>
<dbReference type="InterPro" id="IPR006189">
    <property type="entry name" value="CHASE_dom"/>
</dbReference>
<accession>A0A9X3MZU8</accession>
<dbReference type="SUPFAM" id="SSF55785">
    <property type="entry name" value="PYP-like sensor domain (PAS domain)"/>
    <property type="match status" value="1"/>
</dbReference>
<evidence type="ECO:0000313" key="10">
    <source>
        <dbReference type="EMBL" id="MDA0164227.1"/>
    </source>
</evidence>
<evidence type="ECO:0000259" key="8">
    <source>
        <dbReference type="PROSITE" id="PS50883"/>
    </source>
</evidence>
<dbReference type="Gene3D" id="3.30.450.20">
    <property type="entry name" value="PAS domain"/>
    <property type="match status" value="1"/>
</dbReference>
<dbReference type="SMART" id="SM01079">
    <property type="entry name" value="CHASE"/>
    <property type="match status" value="1"/>
</dbReference>
<evidence type="ECO:0000313" key="11">
    <source>
        <dbReference type="Proteomes" id="UP001149140"/>
    </source>
</evidence>
<keyword evidence="3 5" id="KW-1133">Transmembrane helix</keyword>
<evidence type="ECO:0000256" key="3">
    <source>
        <dbReference type="ARBA" id="ARBA00022989"/>
    </source>
</evidence>
<dbReference type="EMBL" id="JAPDOD010000031">
    <property type="protein sequence ID" value="MDA0164227.1"/>
    <property type="molecule type" value="Genomic_DNA"/>
</dbReference>
<evidence type="ECO:0000256" key="2">
    <source>
        <dbReference type="ARBA" id="ARBA00022692"/>
    </source>
</evidence>
<organism evidence="10 11">
    <name type="scientific">Solirubrobacter ginsenosidimutans</name>
    <dbReference type="NCBI Taxonomy" id="490573"/>
    <lineage>
        <taxon>Bacteria</taxon>
        <taxon>Bacillati</taxon>
        <taxon>Actinomycetota</taxon>
        <taxon>Thermoleophilia</taxon>
        <taxon>Solirubrobacterales</taxon>
        <taxon>Solirubrobacteraceae</taxon>
        <taxon>Solirubrobacter</taxon>
    </lineage>
</organism>
<dbReference type="Pfam" id="PF00563">
    <property type="entry name" value="EAL"/>
    <property type="match status" value="1"/>
</dbReference>
<dbReference type="InterPro" id="IPR000160">
    <property type="entry name" value="GGDEF_dom"/>
</dbReference>
<dbReference type="SMART" id="SM00052">
    <property type="entry name" value="EAL"/>
    <property type="match status" value="1"/>
</dbReference>
<feature type="domain" description="PAS" evidence="6">
    <location>
        <begin position="323"/>
        <end position="379"/>
    </location>
</feature>
<name>A0A9X3MZU8_9ACTN</name>
<gene>
    <name evidence="10" type="ORF">OM076_28410</name>
</gene>
<feature type="domain" description="CHASE" evidence="7">
    <location>
        <begin position="75"/>
        <end position="223"/>
    </location>
</feature>
<dbReference type="Gene3D" id="3.20.20.450">
    <property type="entry name" value="EAL domain"/>
    <property type="match status" value="1"/>
</dbReference>
<evidence type="ECO:0000259" key="9">
    <source>
        <dbReference type="PROSITE" id="PS50887"/>
    </source>
</evidence>
<dbReference type="RefSeq" id="WP_270043477.1">
    <property type="nucleotide sequence ID" value="NZ_JAPDOD010000031.1"/>
</dbReference>
<dbReference type="Gene3D" id="3.30.450.350">
    <property type="entry name" value="CHASE domain"/>
    <property type="match status" value="1"/>
</dbReference>
<dbReference type="InterPro" id="IPR013767">
    <property type="entry name" value="PAS_fold"/>
</dbReference>
<proteinExistence type="predicted"/>
<dbReference type="GO" id="GO:0006355">
    <property type="term" value="P:regulation of DNA-templated transcription"/>
    <property type="evidence" value="ECO:0007669"/>
    <property type="project" value="InterPro"/>
</dbReference>
<dbReference type="PROSITE" id="PS50112">
    <property type="entry name" value="PAS"/>
    <property type="match status" value="1"/>
</dbReference>
<dbReference type="NCBIfam" id="TIGR00229">
    <property type="entry name" value="sensory_box"/>
    <property type="match status" value="1"/>
</dbReference>
<dbReference type="Proteomes" id="UP001149140">
    <property type="component" value="Unassembled WGS sequence"/>
</dbReference>
<reference evidence="10" key="1">
    <citation type="submission" date="2022-10" db="EMBL/GenBank/DDBJ databases">
        <title>The WGS of Solirubrobacter ginsenosidimutans DSM 21036.</title>
        <authorList>
            <person name="Jiang Z."/>
        </authorList>
    </citation>
    <scope>NUCLEOTIDE SEQUENCE</scope>
    <source>
        <strain evidence="10">DSM 21036</strain>
    </source>
</reference>
<evidence type="ECO:0000259" key="7">
    <source>
        <dbReference type="PROSITE" id="PS50839"/>
    </source>
</evidence>
<dbReference type="GO" id="GO:0016020">
    <property type="term" value="C:membrane"/>
    <property type="evidence" value="ECO:0007669"/>
    <property type="project" value="UniProtKB-SubCell"/>
</dbReference>
<feature type="domain" description="EAL" evidence="8">
    <location>
        <begin position="620"/>
        <end position="871"/>
    </location>
</feature>
<dbReference type="InterPro" id="IPR052155">
    <property type="entry name" value="Biofilm_reg_signaling"/>
</dbReference>
<dbReference type="CDD" id="cd01948">
    <property type="entry name" value="EAL"/>
    <property type="match status" value="1"/>
</dbReference>
<dbReference type="SUPFAM" id="SSF55073">
    <property type="entry name" value="Nucleotide cyclase"/>
    <property type="match status" value="1"/>
</dbReference>
<dbReference type="PROSITE" id="PS50883">
    <property type="entry name" value="EAL"/>
    <property type="match status" value="1"/>
</dbReference>
<dbReference type="PROSITE" id="PS50839">
    <property type="entry name" value="CHASE"/>
    <property type="match status" value="1"/>
</dbReference>
<dbReference type="PROSITE" id="PS50887">
    <property type="entry name" value="GGDEF"/>
    <property type="match status" value="1"/>
</dbReference>
<dbReference type="SUPFAM" id="SSF141868">
    <property type="entry name" value="EAL domain-like"/>
    <property type="match status" value="1"/>
</dbReference>
<dbReference type="GO" id="GO:0007165">
    <property type="term" value="P:signal transduction"/>
    <property type="evidence" value="ECO:0007669"/>
    <property type="project" value="UniProtKB-ARBA"/>
</dbReference>
<comment type="caution">
    <text evidence="10">The sequence shown here is derived from an EMBL/GenBank/DDBJ whole genome shotgun (WGS) entry which is preliminary data.</text>
</comment>
<comment type="subcellular location">
    <subcellularLocation>
        <location evidence="1">Membrane</location>
    </subcellularLocation>
</comment>
<feature type="transmembrane region" description="Helical" evidence="5">
    <location>
        <begin position="327"/>
        <end position="348"/>
    </location>
</feature>
<keyword evidence="11" id="KW-1185">Reference proteome</keyword>
<protein>
    <submittedName>
        <fullName evidence="10">EAL domain-containing protein</fullName>
    </submittedName>
</protein>
<dbReference type="Pfam" id="PF00989">
    <property type="entry name" value="PAS"/>
    <property type="match status" value="1"/>
</dbReference>
<dbReference type="Pfam" id="PF00990">
    <property type="entry name" value="GGDEF"/>
    <property type="match status" value="1"/>
</dbReference>
<feature type="domain" description="GGDEF" evidence="9">
    <location>
        <begin position="475"/>
        <end position="609"/>
    </location>
</feature>
<dbReference type="NCBIfam" id="TIGR00254">
    <property type="entry name" value="GGDEF"/>
    <property type="match status" value="1"/>
</dbReference>
<dbReference type="CDD" id="cd01949">
    <property type="entry name" value="GGDEF"/>
    <property type="match status" value="1"/>
</dbReference>
<dbReference type="SMART" id="SM00267">
    <property type="entry name" value="GGDEF"/>
    <property type="match status" value="1"/>
</dbReference>
<dbReference type="FunFam" id="3.30.70.270:FF:000001">
    <property type="entry name" value="Diguanylate cyclase domain protein"/>
    <property type="match status" value="1"/>
</dbReference>
<evidence type="ECO:0000259" key="6">
    <source>
        <dbReference type="PROSITE" id="PS50112"/>
    </source>
</evidence>
<dbReference type="SMART" id="SM00091">
    <property type="entry name" value="PAS"/>
    <property type="match status" value="1"/>
</dbReference>
<dbReference type="InterPro" id="IPR042240">
    <property type="entry name" value="CHASE_sf"/>
</dbReference>
<dbReference type="CDD" id="cd00130">
    <property type="entry name" value="PAS"/>
    <property type="match status" value="1"/>
</dbReference>
<dbReference type="InterPro" id="IPR000014">
    <property type="entry name" value="PAS"/>
</dbReference>
<dbReference type="PANTHER" id="PTHR44757">
    <property type="entry name" value="DIGUANYLATE CYCLASE DGCP"/>
    <property type="match status" value="1"/>
</dbReference>
<feature type="transmembrane region" description="Helical" evidence="5">
    <location>
        <begin position="285"/>
        <end position="306"/>
    </location>
</feature>
<keyword evidence="2 5" id="KW-0812">Transmembrane</keyword>
<dbReference type="Pfam" id="PF03924">
    <property type="entry name" value="CHASE"/>
    <property type="match status" value="1"/>
</dbReference>
<evidence type="ECO:0000256" key="1">
    <source>
        <dbReference type="ARBA" id="ARBA00004370"/>
    </source>
</evidence>